<gene>
    <name evidence="2" type="ORF">TWF730_002667</name>
</gene>
<evidence type="ECO:0000313" key="2">
    <source>
        <dbReference type="EMBL" id="KAK6337260.1"/>
    </source>
</evidence>
<protein>
    <recommendedName>
        <fullName evidence="1">F-box domain-containing protein</fullName>
    </recommendedName>
</protein>
<dbReference type="PROSITE" id="PS50181">
    <property type="entry name" value="FBOX"/>
    <property type="match status" value="1"/>
</dbReference>
<dbReference type="InterPro" id="IPR001810">
    <property type="entry name" value="F-box_dom"/>
</dbReference>
<evidence type="ECO:0000313" key="3">
    <source>
        <dbReference type="Proteomes" id="UP001373714"/>
    </source>
</evidence>
<keyword evidence="3" id="KW-1185">Reference proteome</keyword>
<dbReference type="SUPFAM" id="SSF52047">
    <property type="entry name" value="RNI-like"/>
    <property type="match status" value="1"/>
</dbReference>
<name>A0AAV9U6S5_9PEZI</name>
<dbReference type="Gene3D" id="3.80.10.10">
    <property type="entry name" value="Ribonuclease Inhibitor"/>
    <property type="match status" value="1"/>
</dbReference>
<proteinExistence type="predicted"/>
<dbReference type="InterPro" id="IPR032675">
    <property type="entry name" value="LRR_dom_sf"/>
</dbReference>
<reference evidence="2 3" key="1">
    <citation type="submission" date="2019-10" db="EMBL/GenBank/DDBJ databases">
        <authorList>
            <person name="Palmer J.M."/>
        </authorList>
    </citation>
    <scope>NUCLEOTIDE SEQUENCE [LARGE SCALE GENOMIC DNA]</scope>
    <source>
        <strain evidence="2 3">TWF730</strain>
    </source>
</reference>
<dbReference type="Proteomes" id="UP001373714">
    <property type="component" value="Unassembled WGS sequence"/>
</dbReference>
<sequence>MARPGLLNLPQEIHDAIFRHVPGSDLKNLALASSQTLELVSGTLFRYVKLQLAYLQPGPGSYSSDGVFDAGVVENILDASSRTLCFVRELHILPPSLSLGIGLGIPTAPGKGEELLLLIVRKLSKSAKNLEIINIARTVSVETFYLIVSSFPELRRLELASIQIMSGSEIPLLFQLQKETELLKIDTLKFGLLPAQLTPHSNLDYEYKGELVFALLQILRRCGDTLRELSIGADREISAQEKAELDARRRELMNMRLQVQLQQAYLQVEIRPHTQAQAQEMQQMQARLRAVRQAEQTLWQVQPNLLQQTQEAGHPRVLNTVQSPEEVLGRSQTGLLAHNQPGPSGGIQVVKPEPSYPKVNLPVLEKLNILGSASKELLHSLANTVGDCSRITRVWLDISEIRNDDLKLLEHATNIKSLQLESNGFLSPERPLATVFSKANHLHSLKIGSHGNVAASDIEAILPHRNSLRRLWIECNDSCYVGQSASHPGIYLDHTPTSHNYDLGCILGLGLFSRAINQYPLNSEEWPLLEELAIPVLSIENMPLLHKLRVLRLLPRRSSFQAPPAPPASPAPQLREYFHRLWRYSMFRYNEPPKLQVIVFGNDHWIYSDRIEFEYFIPSKSTDTQGPIPGLMRYKKLSEVLNVVPWSRFLEKTTAGRWWESRSQEPIEEREPCKCLVTFPQDVPLA</sequence>
<organism evidence="2 3">
    <name type="scientific">Orbilia blumenaviensis</name>
    <dbReference type="NCBI Taxonomy" id="1796055"/>
    <lineage>
        <taxon>Eukaryota</taxon>
        <taxon>Fungi</taxon>
        <taxon>Dikarya</taxon>
        <taxon>Ascomycota</taxon>
        <taxon>Pezizomycotina</taxon>
        <taxon>Orbiliomycetes</taxon>
        <taxon>Orbiliales</taxon>
        <taxon>Orbiliaceae</taxon>
        <taxon>Orbilia</taxon>
    </lineage>
</organism>
<feature type="domain" description="F-box" evidence="1">
    <location>
        <begin position="3"/>
        <end position="48"/>
    </location>
</feature>
<dbReference type="AlphaFoldDB" id="A0AAV9U6S5"/>
<accession>A0AAV9U6S5</accession>
<evidence type="ECO:0000259" key="1">
    <source>
        <dbReference type="PROSITE" id="PS50181"/>
    </source>
</evidence>
<dbReference type="EMBL" id="JAVHNS010000013">
    <property type="protein sequence ID" value="KAK6337260.1"/>
    <property type="molecule type" value="Genomic_DNA"/>
</dbReference>
<comment type="caution">
    <text evidence="2">The sequence shown here is derived from an EMBL/GenBank/DDBJ whole genome shotgun (WGS) entry which is preliminary data.</text>
</comment>